<dbReference type="Gene3D" id="3.40.960.10">
    <property type="entry name" value="VSR Endonuclease"/>
    <property type="match status" value="1"/>
</dbReference>
<dbReference type="EMBL" id="FONZ01000003">
    <property type="protein sequence ID" value="SFF19059.1"/>
    <property type="molecule type" value="Genomic_DNA"/>
</dbReference>
<name>A0A1I2GPW8_9MICO</name>
<evidence type="ECO:0000313" key="2">
    <source>
        <dbReference type="Proteomes" id="UP000198520"/>
    </source>
</evidence>
<dbReference type="AlphaFoldDB" id="A0A1I2GPW8"/>
<dbReference type="RefSeq" id="WP_093377791.1">
    <property type="nucleotide sequence ID" value="NZ_BNAN01000003.1"/>
</dbReference>
<reference evidence="2" key="1">
    <citation type="submission" date="2016-10" db="EMBL/GenBank/DDBJ databases">
        <authorList>
            <person name="Varghese N."/>
            <person name="Submissions S."/>
        </authorList>
    </citation>
    <scope>NUCLEOTIDE SEQUENCE [LARGE SCALE GENOMIC DNA]</scope>
    <source>
        <strain evidence="2">DSM 19083</strain>
    </source>
</reference>
<gene>
    <name evidence="1" type="ORF">SAMN04488035_1888</name>
</gene>
<proteinExistence type="predicted"/>
<dbReference type="InterPro" id="IPR011335">
    <property type="entry name" value="Restrct_endonuc-II-like"/>
</dbReference>
<evidence type="ECO:0000313" key="1">
    <source>
        <dbReference type="EMBL" id="SFF19059.1"/>
    </source>
</evidence>
<dbReference type="Proteomes" id="UP000198520">
    <property type="component" value="Unassembled WGS sequence"/>
</dbReference>
<protein>
    <recommendedName>
        <fullName evidence="3">DUF559 domain-containing protein</fullName>
    </recommendedName>
</protein>
<dbReference type="STRING" id="285351.SAMN04488035_1888"/>
<organism evidence="1 2">
    <name type="scientific">Flavimobilis marinus</name>
    <dbReference type="NCBI Taxonomy" id="285351"/>
    <lineage>
        <taxon>Bacteria</taxon>
        <taxon>Bacillati</taxon>
        <taxon>Actinomycetota</taxon>
        <taxon>Actinomycetes</taxon>
        <taxon>Micrococcales</taxon>
        <taxon>Jonesiaceae</taxon>
        <taxon>Flavimobilis</taxon>
    </lineage>
</organism>
<keyword evidence="2" id="KW-1185">Reference proteome</keyword>
<dbReference type="SUPFAM" id="SSF52980">
    <property type="entry name" value="Restriction endonuclease-like"/>
    <property type="match status" value="1"/>
</dbReference>
<accession>A0A1I2GPW8</accession>
<dbReference type="OrthoDB" id="3173471at2"/>
<evidence type="ECO:0008006" key="3">
    <source>
        <dbReference type="Google" id="ProtNLM"/>
    </source>
</evidence>
<sequence length="306" mass="33945">MGASFAAKEFEPFRVQAGLDAGLTRHAMRAKRFSAPTAGVRAPRGFGHTVAERCASIALTLPHRAAFSHVTALRLLGIEVPWRLESDQAIHVVVPTRADRPQRDDVVAHVCLQRCLDIVSVRGLPVTSPAQTWLHLAGRLVPDDVVVLGDAMLRRKEPHTTLAELRRRVESTHKMRGVVACREALERLRPGTDSTMETRARLILDDAGITDLAVNQPVYAEDGTFICLPDLSIPALKVAIEYDGDIHRTDPATWRRDVEKRQAMAEAGWVVVVATADDVNRHPDRLIRRVRAAIRRQSERRSTVSA</sequence>